<protein>
    <submittedName>
        <fullName evidence="1">Uncharacterized protein</fullName>
    </submittedName>
</protein>
<evidence type="ECO:0000313" key="2">
    <source>
        <dbReference type="Proteomes" id="UP000288805"/>
    </source>
</evidence>
<dbReference type="AlphaFoldDB" id="A0A438GBQ2"/>
<dbReference type="Proteomes" id="UP000288805">
    <property type="component" value="Unassembled WGS sequence"/>
</dbReference>
<organism evidence="1 2">
    <name type="scientific">Vitis vinifera</name>
    <name type="common">Grape</name>
    <dbReference type="NCBI Taxonomy" id="29760"/>
    <lineage>
        <taxon>Eukaryota</taxon>
        <taxon>Viridiplantae</taxon>
        <taxon>Streptophyta</taxon>
        <taxon>Embryophyta</taxon>
        <taxon>Tracheophyta</taxon>
        <taxon>Spermatophyta</taxon>
        <taxon>Magnoliopsida</taxon>
        <taxon>eudicotyledons</taxon>
        <taxon>Gunneridae</taxon>
        <taxon>Pentapetalae</taxon>
        <taxon>rosids</taxon>
        <taxon>Vitales</taxon>
        <taxon>Vitaceae</taxon>
        <taxon>Viteae</taxon>
        <taxon>Vitis</taxon>
    </lineage>
</organism>
<reference evidence="1 2" key="1">
    <citation type="journal article" date="2018" name="PLoS Genet.">
        <title>Population sequencing reveals clonal diversity and ancestral inbreeding in the grapevine cultivar Chardonnay.</title>
        <authorList>
            <person name="Roach M.J."/>
            <person name="Johnson D.L."/>
            <person name="Bohlmann J."/>
            <person name="van Vuuren H.J."/>
            <person name="Jones S.J."/>
            <person name="Pretorius I.S."/>
            <person name="Schmidt S.A."/>
            <person name="Borneman A.R."/>
        </authorList>
    </citation>
    <scope>NUCLEOTIDE SEQUENCE [LARGE SCALE GENOMIC DNA]</scope>
    <source>
        <strain evidence="2">cv. Chardonnay</strain>
        <tissue evidence="1">Leaf</tissue>
    </source>
</reference>
<comment type="caution">
    <text evidence="1">The sequence shown here is derived from an EMBL/GenBank/DDBJ whole genome shotgun (WGS) entry which is preliminary data.</text>
</comment>
<sequence length="36" mass="4198">MAMSQQVGRVIKFFMGLNDSYSQRRAQILMMDPIHP</sequence>
<name>A0A438GBQ2_VITVI</name>
<evidence type="ECO:0000313" key="1">
    <source>
        <dbReference type="EMBL" id="RVW69634.1"/>
    </source>
</evidence>
<gene>
    <name evidence="1" type="ORF">CK203_062628</name>
</gene>
<dbReference type="EMBL" id="QGNW01000489">
    <property type="protein sequence ID" value="RVW69634.1"/>
    <property type="molecule type" value="Genomic_DNA"/>
</dbReference>
<accession>A0A438GBQ2</accession>
<proteinExistence type="predicted"/>